<protein>
    <submittedName>
        <fullName evidence="1">Uncharacterized protein</fullName>
    </submittedName>
</protein>
<dbReference type="AlphaFoldDB" id="A0A6A6F064"/>
<sequence length="178" mass="18854">MLSYPQDIGRHVTVSVAAELRASFTSGIPAGVAQRMKCAPDISVTFGHTPHHPSRYHCRWRLSDIAARSVFRGESAMKACAGGSAANSARIRHSSRLYEWLAASNVTGLARQRHAVHANCATTHRSGNGSGASHACWITSAGGSLLAPLSTPADSLWLHNVGGDAAVLHGPVRQDTRI</sequence>
<name>A0A6A6F064_9PEZI</name>
<evidence type="ECO:0000313" key="1">
    <source>
        <dbReference type="EMBL" id="KAF2206579.1"/>
    </source>
</evidence>
<dbReference type="EMBL" id="ML992717">
    <property type="protein sequence ID" value="KAF2206579.1"/>
    <property type="molecule type" value="Genomic_DNA"/>
</dbReference>
<keyword evidence="2" id="KW-1185">Reference proteome</keyword>
<reference evidence="1" key="1">
    <citation type="journal article" date="2020" name="Stud. Mycol.">
        <title>101 Dothideomycetes genomes: a test case for predicting lifestyles and emergence of pathogens.</title>
        <authorList>
            <person name="Haridas S."/>
            <person name="Albert R."/>
            <person name="Binder M."/>
            <person name="Bloem J."/>
            <person name="Labutti K."/>
            <person name="Salamov A."/>
            <person name="Andreopoulos B."/>
            <person name="Baker S."/>
            <person name="Barry K."/>
            <person name="Bills G."/>
            <person name="Bluhm B."/>
            <person name="Cannon C."/>
            <person name="Castanera R."/>
            <person name="Culley D."/>
            <person name="Daum C."/>
            <person name="Ezra D."/>
            <person name="Gonzalez J."/>
            <person name="Henrissat B."/>
            <person name="Kuo A."/>
            <person name="Liang C."/>
            <person name="Lipzen A."/>
            <person name="Lutzoni F."/>
            <person name="Magnuson J."/>
            <person name="Mondo S."/>
            <person name="Nolan M."/>
            <person name="Ohm R."/>
            <person name="Pangilinan J."/>
            <person name="Park H.-J."/>
            <person name="Ramirez L."/>
            <person name="Alfaro M."/>
            <person name="Sun H."/>
            <person name="Tritt A."/>
            <person name="Yoshinaga Y."/>
            <person name="Zwiers L.-H."/>
            <person name="Turgeon B."/>
            <person name="Goodwin S."/>
            <person name="Spatafora J."/>
            <person name="Crous P."/>
            <person name="Grigoriev I."/>
        </authorList>
    </citation>
    <scope>NUCLEOTIDE SEQUENCE</scope>
    <source>
        <strain evidence="1">SCOH1-5</strain>
    </source>
</reference>
<proteinExistence type="predicted"/>
<dbReference type="Proteomes" id="UP000799539">
    <property type="component" value="Unassembled WGS sequence"/>
</dbReference>
<organism evidence="1 2">
    <name type="scientific">Cercospora zeae-maydis SCOH1-5</name>
    <dbReference type="NCBI Taxonomy" id="717836"/>
    <lineage>
        <taxon>Eukaryota</taxon>
        <taxon>Fungi</taxon>
        <taxon>Dikarya</taxon>
        <taxon>Ascomycota</taxon>
        <taxon>Pezizomycotina</taxon>
        <taxon>Dothideomycetes</taxon>
        <taxon>Dothideomycetidae</taxon>
        <taxon>Mycosphaerellales</taxon>
        <taxon>Mycosphaerellaceae</taxon>
        <taxon>Cercospora</taxon>
    </lineage>
</organism>
<evidence type="ECO:0000313" key="2">
    <source>
        <dbReference type="Proteomes" id="UP000799539"/>
    </source>
</evidence>
<accession>A0A6A6F064</accession>
<gene>
    <name evidence="1" type="ORF">CERZMDRAFT_89197</name>
</gene>